<dbReference type="GO" id="GO:0016491">
    <property type="term" value="F:oxidoreductase activity"/>
    <property type="evidence" value="ECO:0007669"/>
    <property type="project" value="InterPro"/>
</dbReference>
<dbReference type="GO" id="GO:0005506">
    <property type="term" value="F:iron ion binding"/>
    <property type="evidence" value="ECO:0007669"/>
    <property type="project" value="InterPro"/>
</dbReference>
<keyword evidence="4 6" id="KW-0472">Membrane</keyword>
<evidence type="ECO:0000256" key="6">
    <source>
        <dbReference type="SAM" id="Phobius"/>
    </source>
</evidence>
<feature type="transmembrane region" description="Helical" evidence="6">
    <location>
        <begin position="141"/>
        <end position="159"/>
    </location>
</feature>
<dbReference type="AlphaFoldDB" id="A0AAQ3M8G1"/>
<evidence type="ECO:0000259" key="7">
    <source>
        <dbReference type="Pfam" id="PF04116"/>
    </source>
</evidence>
<keyword evidence="3 6" id="KW-1133">Transmembrane helix</keyword>
<evidence type="ECO:0000256" key="3">
    <source>
        <dbReference type="ARBA" id="ARBA00022989"/>
    </source>
</evidence>
<dbReference type="PANTHER" id="PTHR11863">
    <property type="entry name" value="STEROL DESATURASE"/>
    <property type="match status" value="1"/>
</dbReference>
<feature type="transmembrane region" description="Helical" evidence="6">
    <location>
        <begin position="190"/>
        <end position="208"/>
    </location>
</feature>
<gene>
    <name evidence="8" type="ORF">R9X50_00491800</name>
</gene>
<dbReference type="InterPro" id="IPR050307">
    <property type="entry name" value="Sterol_Desaturase_Related"/>
</dbReference>
<accession>A0AAQ3M8G1</accession>
<dbReference type="GO" id="GO:0008610">
    <property type="term" value="P:lipid biosynthetic process"/>
    <property type="evidence" value="ECO:0007669"/>
    <property type="project" value="InterPro"/>
</dbReference>
<dbReference type="EMBL" id="CP138586">
    <property type="protein sequence ID" value="WPH02063.1"/>
    <property type="molecule type" value="Genomic_DNA"/>
</dbReference>
<keyword evidence="9" id="KW-1185">Reference proteome</keyword>
<proteinExistence type="predicted"/>
<feature type="domain" description="Fatty acid hydroxylase" evidence="7">
    <location>
        <begin position="194"/>
        <end position="319"/>
    </location>
</feature>
<protein>
    <submittedName>
        <fullName evidence="8">Fatty acid hydroxylase</fullName>
    </submittedName>
</protein>
<organism evidence="8 9">
    <name type="scientific">Acrodontium crateriforme</name>
    <dbReference type="NCBI Taxonomy" id="150365"/>
    <lineage>
        <taxon>Eukaryota</taxon>
        <taxon>Fungi</taxon>
        <taxon>Dikarya</taxon>
        <taxon>Ascomycota</taxon>
        <taxon>Pezizomycotina</taxon>
        <taxon>Dothideomycetes</taxon>
        <taxon>Dothideomycetidae</taxon>
        <taxon>Mycosphaerellales</taxon>
        <taxon>Teratosphaeriaceae</taxon>
        <taxon>Acrodontium</taxon>
    </lineage>
</organism>
<dbReference type="GO" id="GO:0016020">
    <property type="term" value="C:membrane"/>
    <property type="evidence" value="ECO:0007669"/>
    <property type="project" value="UniProtKB-SubCell"/>
</dbReference>
<keyword evidence="2 6" id="KW-0812">Transmembrane</keyword>
<evidence type="ECO:0000256" key="5">
    <source>
        <dbReference type="SAM" id="MobiDB-lite"/>
    </source>
</evidence>
<evidence type="ECO:0000256" key="1">
    <source>
        <dbReference type="ARBA" id="ARBA00004370"/>
    </source>
</evidence>
<name>A0AAQ3M8G1_9PEZI</name>
<dbReference type="InterPro" id="IPR006694">
    <property type="entry name" value="Fatty_acid_hydroxylase"/>
</dbReference>
<evidence type="ECO:0000256" key="4">
    <source>
        <dbReference type="ARBA" id="ARBA00023136"/>
    </source>
</evidence>
<feature type="region of interest" description="Disordered" evidence="5">
    <location>
        <begin position="354"/>
        <end position="373"/>
    </location>
</feature>
<evidence type="ECO:0000256" key="2">
    <source>
        <dbReference type="ARBA" id="ARBA00022692"/>
    </source>
</evidence>
<dbReference type="Proteomes" id="UP001303373">
    <property type="component" value="Chromosome 7"/>
</dbReference>
<evidence type="ECO:0000313" key="8">
    <source>
        <dbReference type="EMBL" id="WPH02063.1"/>
    </source>
</evidence>
<dbReference type="Pfam" id="PF04116">
    <property type="entry name" value="FA_hydroxylase"/>
    <property type="match status" value="1"/>
</dbReference>
<evidence type="ECO:0000313" key="9">
    <source>
        <dbReference type="Proteomes" id="UP001303373"/>
    </source>
</evidence>
<reference evidence="8 9" key="1">
    <citation type="submission" date="2023-11" db="EMBL/GenBank/DDBJ databases">
        <title>An acidophilic fungus is an integral part of prey digestion in a carnivorous sundew plant.</title>
        <authorList>
            <person name="Tsai I.J."/>
        </authorList>
    </citation>
    <scope>NUCLEOTIDE SEQUENCE [LARGE SCALE GENOMIC DNA]</scope>
    <source>
        <strain evidence="8">169a</strain>
    </source>
</reference>
<sequence>MDVVLEVFDTYLFDRIYAAAFPLQSSLGGFDPISTITASLKGANATWNSSGATVDGALRSSWTWEPASQYFSVQPSEYAYLSRWDRDDVWRQTLSLYAMTWLFGLIIYFTFATLSYVFVFDKATFKHPKYLKNQMSLEIQQTLRSIPVMAIFTVPFFVIEVRGHSFMYDSATNPGFDHPILQIFGNSWNYLQFPVFLMFTDFGIYWIHRALHHPILYRRLHKPHHKWIMPTPYASHAFHPLDGYAQSVPYHLFPFIFPLQKFAYIALFTFIQIWTVMIHDGEYVANSPIINGAACHTMHHLYFNYNYGQFTTLWDRLGGSYRQPNAELFVKESKMSNEEWKRQTKEMERMVVEVEGKDDRSYGPPDSVSKKVQ</sequence>
<comment type="subcellular location">
    <subcellularLocation>
        <location evidence="1">Membrane</location>
    </subcellularLocation>
</comment>
<feature type="transmembrane region" description="Helical" evidence="6">
    <location>
        <begin position="94"/>
        <end position="120"/>
    </location>
</feature>